<dbReference type="SMART" id="SM00237">
    <property type="entry name" value="Calx_beta"/>
    <property type="match status" value="1"/>
</dbReference>
<reference evidence="6" key="1">
    <citation type="journal article" date="2014" name="Int. J. Syst. Evol. Microbiol.">
        <title>Complete genome sequence of Corynebacterium casei LMG S-19264T (=DSM 44701T), isolated from a smear-ripened cheese.</title>
        <authorList>
            <consortium name="US DOE Joint Genome Institute (JGI-PGF)"/>
            <person name="Walter F."/>
            <person name="Albersmeier A."/>
            <person name="Kalinowski J."/>
            <person name="Ruckert C."/>
        </authorList>
    </citation>
    <scope>NUCLEOTIDE SEQUENCE</scope>
    <source>
        <strain evidence="6">KCTC 12711</strain>
    </source>
</reference>
<organism evidence="6 7">
    <name type="scientific">Arenicella chitinivorans</name>
    <dbReference type="NCBI Taxonomy" id="1329800"/>
    <lineage>
        <taxon>Bacteria</taxon>
        <taxon>Pseudomonadati</taxon>
        <taxon>Pseudomonadota</taxon>
        <taxon>Gammaproteobacteria</taxon>
        <taxon>Arenicellales</taxon>
        <taxon>Arenicellaceae</taxon>
        <taxon>Arenicella</taxon>
    </lineage>
</organism>
<protein>
    <recommendedName>
        <fullName evidence="5">Calx-beta domain-containing protein</fullName>
    </recommendedName>
</protein>
<dbReference type="InterPro" id="IPR003644">
    <property type="entry name" value="Calx_beta"/>
</dbReference>
<evidence type="ECO:0000259" key="5">
    <source>
        <dbReference type="SMART" id="SM00237"/>
    </source>
</evidence>
<evidence type="ECO:0000313" key="6">
    <source>
        <dbReference type="EMBL" id="GHA07961.1"/>
    </source>
</evidence>
<dbReference type="SUPFAM" id="SSF103647">
    <property type="entry name" value="TSP type-3 repeat"/>
    <property type="match status" value="1"/>
</dbReference>
<dbReference type="GO" id="GO:0007155">
    <property type="term" value="P:cell adhesion"/>
    <property type="evidence" value="ECO:0007669"/>
    <property type="project" value="InterPro"/>
</dbReference>
<dbReference type="InterPro" id="IPR038081">
    <property type="entry name" value="CalX-like_sf"/>
</dbReference>
<dbReference type="AlphaFoldDB" id="A0A918VLF1"/>
<comment type="caution">
    <text evidence="6">The sequence shown here is derived from an EMBL/GenBank/DDBJ whole genome shotgun (WGS) entry which is preliminary data.</text>
</comment>
<dbReference type="EMBL" id="BMXA01000002">
    <property type="protein sequence ID" value="GHA07961.1"/>
    <property type="molecule type" value="Genomic_DNA"/>
</dbReference>
<dbReference type="SUPFAM" id="SSF51126">
    <property type="entry name" value="Pectin lyase-like"/>
    <property type="match status" value="1"/>
</dbReference>
<keyword evidence="7" id="KW-1185">Reference proteome</keyword>
<evidence type="ECO:0000313" key="7">
    <source>
        <dbReference type="Proteomes" id="UP000614811"/>
    </source>
</evidence>
<feature type="region of interest" description="Disordered" evidence="4">
    <location>
        <begin position="855"/>
        <end position="882"/>
    </location>
</feature>
<proteinExistence type="predicted"/>
<dbReference type="GO" id="GO:0016020">
    <property type="term" value="C:membrane"/>
    <property type="evidence" value="ECO:0007669"/>
    <property type="project" value="InterPro"/>
</dbReference>
<dbReference type="PANTHER" id="PTHR46682">
    <property type="entry name" value="ADHESION G-PROTEIN COUPLED RECEPTOR V1"/>
    <property type="match status" value="1"/>
</dbReference>
<evidence type="ECO:0000256" key="3">
    <source>
        <dbReference type="ARBA" id="ARBA00022837"/>
    </source>
</evidence>
<feature type="compositionally biased region" description="Polar residues" evidence="4">
    <location>
        <begin position="862"/>
        <end position="875"/>
    </location>
</feature>
<dbReference type="NCBIfam" id="NF041518">
    <property type="entry name" value="choice_anch_Q"/>
    <property type="match status" value="1"/>
</dbReference>
<dbReference type="GO" id="GO:0004930">
    <property type="term" value="F:G protein-coupled receptor activity"/>
    <property type="evidence" value="ECO:0007669"/>
    <property type="project" value="InterPro"/>
</dbReference>
<keyword evidence="1" id="KW-0732">Signal</keyword>
<feature type="domain" description="Calx-beta" evidence="5">
    <location>
        <begin position="561"/>
        <end position="657"/>
    </location>
</feature>
<dbReference type="Proteomes" id="UP000614811">
    <property type="component" value="Unassembled WGS sequence"/>
</dbReference>
<name>A0A918VLF1_9GAMM</name>
<sequence>MILVEEELTNMVGVEELALSFESPLTNAGGTINIEPYPAGFSVQGTCNDVSCNGISSPFDFPTAGRVTTTAPIPTLSLSVSATSISENGGVTNAVVSRNGFAGSLTVNLSSSDPGEATVPATIVIADGEVESAPFNITAVDDGILDGTQSVTVTASATGYTGDTANISVVPECVSASVTNFNEFTNALTFYSASCDDGDTLEIDLNGQTIVYAADTSSINNASSAVLSISNGTLDANSEGYVMRVYDGHVEFENTLLTGGAGLDGGAIQLRPGAEATLVNTTVTGNTSGSAGAIFNDQGTLTLTHVTISDNQVSAVTSDRGAVWNRSASNSATLNLNNSIIANTYDPSGTPVADCANEGGSVNLSMGQSNLLEQDSLGLWSCSPNSAKVISADPRLSSLADNGGSSRTMAPYVTSPVLDTGDNTVAVGLLTDQRGTGFTRLLGSRPDLGAFEGATPAPVRTVNLSLTANTASEALTNSITVTATASDFVYGDQTVDLTVSGVGISPTDYTLNTEIVIPDGQTSGSTTFTVLNDSLVEGLESATLTLTNPSTGVLLGTTVSQNIAISDDDYAQFSIATTSNAIEPSTHGLFTVSSTHPLPSPALVSMTITGTATEGVDFATIGGSFVFPTGTTTVTIPVNVIADAIVEVNETIIVTLTNTDKSFALIGAENSATVVIENVPESLQLSLDAASITEGGSVTGTVIRENTSLSDALIVHLSSSHPDRLMVSATVTIPASQASTQFTVSGIDNLLVDADINATITAGATGFQGAESMLVLFNDDFDSDNDLLLDRFDNCPYTANPDQSDFESDGLGDACDTDDDGDGMPDEFELAHGLNPRNSFDRDADVDRDGFTNFQEYEFRTDPNTADSDDNNNGIPDNAENRPTFITPLIQLLLSY</sequence>
<dbReference type="Pfam" id="PF02412">
    <property type="entry name" value="TSP_3"/>
    <property type="match status" value="2"/>
</dbReference>
<accession>A0A918VLF1</accession>
<dbReference type="InterPro" id="IPR059226">
    <property type="entry name" value="Choice_anch_Q_dom"/>
</dbReference>
<evidence type="ECO:0000256" key="1">
    <source>
        <dbReference type="ARBA" id="ARBA00022729"/>
    </source>
</evidence>
<dbReference type="Pfam" id="PF03160">
    <property type="entry name" value="Calx-beta"/>
    <property type="match status" value="3"/>
</dbReference>
<dbReference type="Gene3D" id="4.10.1080.10">
    <property type="entry name" value="TSP type-3 repeat"/>
    <property type="match status" value="1"/>
</dbReference>
<dbReference type="InterPro" id="IPR026919">
    <property type="entry name" value="ADGRV1"/>
</dbReference>
<dbReference type="InterPro" id="IPR003367">
    <property type="entry name" value="Thrombospondin_3-like_rpt"/>
</dbReference>
<evidence type="ECO:0000256" key="4">
    <source>
        <dbReference type="SAM" id="MobiDB-lite"/>
    </source>
</evidence>
<dbReference type="PANTHER" id="PTHR46682:SF1">
    <property type="entry name" value="ADHESION G-PROTEIN COUPLED RECEPTOR V1"/>
    <property type="match status" value="1"/>
</dbReference>
<dbReference type="SUPFAM" id="SSF141072">
    <property type="entry name" value="CalX-like"/>
    <property type="match status" value="3"/>
</dbReference>
<dbReference type="GO" id="GO:0005509">
    <property type="term" value="F:calcium ion binding"/>
    <property type="evidence" value="ECO:0007669"/>
    <property type="project" value="InterPro"/>
</dbReference>
<dbReference type="InterPro" id="IPR011050">
    <property type="entry name" value="Pectin_lyase_fold/virulence"/>
</dbReference>
<keyword evidence="2" id="KW-0677">Repeat</keyword>
<reference evidence="6" key="2">
    <citation type="submission" date="2020-09" db="EMBL/GenBank/DDBJ databases">
        <authorList>
            <person name="Sun Q."/>
            <person name="Kim S."/>
        </authorList>
    </citation>
    <scope>NUCLEOTIDE SEQUENCE</scope>
    <source>
        <strain evidence="6">KCTC 12711</strain>
    </source>
</reference>
<evidence type="ECO:0000256" key="2">
    <source>
        <dbReference type="ARBA" id="ARBA00022737"/>
    </source>
</evidence>
<dbReference type="Gene3D" id="2.60.40.2030">
    <property type="match status" value="2"/>
</dbReference>
<dbReference type="InterPro" id="IPR028974">
    <property type="entry name" value="TSP_type-3_rpt"/>
</dbReference>
<gene>
    <name evidence="6" type="ORF">GCM10008090_17230</name>
</gene>
<keyword evidence="3" id="KW-0106">Calcium</keyword>